<keyword evidence="3" id="KW-1185">Reference proteome</keyword>
<feature type="transmembrane region" description="Helical" evidence="1">
    <location>
        <begin position="114"/>
        <end position="134"/>
    </location>
</feature>
<keyword evidence="1" id="KW-0812">Transmembrane</keyword>
<evidence type="ECO:0000256" key="1">
    <source>
        <dbReference type="SAM" id="Phobius"/>
    </source>
</evidence>
<proteinExistence type="predicted"/>
<evidence type="ECO:0000313" key="3">
    <source>
        <dbReference type="Proteomes" id="UP000544134"/>
    </source>
</evidence>
<organism evidence="2 3">
    <name type="scientific">Paraburkholderia polaris</name>
    <dbReference type="NCBI Taxonomy" id="2728848"/>
    <lineage>
        <taxon>Bacteria</taxon>
        <taxon>Pseudomonadati</taxon>
        <taxon>Pseudomonadota</taxon>
        <taxon>Betaproteobacteria</taxon>
        <taxon>Burkholderiales</taxon>
        <taxon>Burkholderiaceae</taxon>
        <taxon>Paraburkholderia</taxon>
    </lineage>
</organism>
<feature type="transmembrane region" description="Helical" evidence="1">
    <location>
        <begin position="164"/>
        <end position="183"/>
    </location>
</feature>
<accession>A0A848IQF0</accession>
<dbReference type="EMBL" id="JABBGJ010000050">
    <property type="protein sequence ID" value="NMM03226.1"/>
    <property type="molecule type" value="Genomic_DNA"/>
</dbReference>
<keyword evidence="1" id="KW-0472">Membrane</keyword>
<feature type="transmembrane region" description="Helical" evidence="1">
    <location>
        <begin position="73"/>
        <end position="92"/>
    </location>
</feature>
<protein>
    <submittedName>
        <fullName evidence="2">HPP family protein</fullName>
    </submittedName>
</protein>
<feature type="transmembrane region" description="Helical" evidence="1">
    <location>
        <begin position="215"/>
        <end position="248"/>
    </location>
</feature>
<gene>
    <name evidence="2" type="ORF">HHL24_35655</name>
</gene>
<name>A0A848IQF0_9BURK</name>
<keyword evidence="1" id="KW-1133">Transmembrane helix</keyword>
<sequence>MSVVLISLCFMGGIAGAASASGVALLLFPELAALSYDVFLRPRGTWARAPWMLALSPAATAVLGVLVTRYLPYSAASIAICIVGAFVILKLMRSPIVPAISACFLALSLGEKSWLYPLAILLGTGALAVLSSAYRRFNDQEAAHATPSAADRVDDEIESLPERFLWVPFFVVFLGTTYLLSMATGMRMVFFPPLIVIAFEMFAHADVCPWAQRPVLLSAVCTLAAAAGVAALATFGPGVISTVLAMLFGVVMLRATRLHAIPALAIGLLPQVMTVADWHFPLAVGIGSTLLTASFLLFEKSSLAGRQVA</sequence>
<dbReference type="AlphaFoldDB" id="A0A848IQF0"/>
<feature type="transmembrane region" description="Helical" evidence="1">
    <location>
        <begin position="278"/>
        <end position="298"/>
    </location>
</feature>
<feature type="transmembrane region" description="Helical" evidence="1">
    <location>
        <begin position="46"/>
        <end position="66"/>
    </location>
</feature>
<comment type="caution">
    <text evidence="2">The sequence shown here is derived from an EMBL/GenBank/DDBJ whole genome shotgun (WGS) entry which is preliminary data.</text>
</comment>
<dbReference type="Proteomes" id="UP000544134">
    <property type="component" value="Unassembled WGS sequence"/>
</dbReference>
<evidence type="ECO:0000313" key="2">
    <source>
        <dbReference type="EMBL" id="NMM03226.1"/>
    </source>
</evidence>
<reference evidence="2 3" key="1">
    <citation type="submission" date="2020-04" db="EMBL/GenBank/DDBJ databases">
        <title>Paraburkholderia sp. RP-4-7 isolated from soil.</title>
        <authorList>
            <person name="Dahal R.H."/>
        </authorList>
    </citation>
    <scope>NUCLEOTIDE SEQUENCE [LARGE SCALE GENOMIC DNA]</scope>
    <source>
        <strain evidence="2 3">RP-4-7</strain>
    </source>
</reference>